<reference evidence="2 3" key="2">
    <citation type="submission" date="2018-11" db="EMBL/GenBank/DDBJ databases">
        <authorList>
            <consortium name="Pathogen Informatics"/>
        </authorList>
    </citation>
    <scope>NUCLEOTIDE SEQUENCE [LARGE SCALE GENOMIC DNA]</scope>
    <source>
        <strain evidence="2">Dakar</strain>
        <strain evidence="3">Dakar, Senegal</strain>
    </source>
</reference>
<dbReference type="EMBL" id="UZAK01036576">
    <property type="protein sequence ID" value="VDP55952.1"/>
    <property type="molecule type" value="Genomic_DNA"/>
</dbReference>
<evidence type="ECO:0000313" key="2">
    <source>
        <dbReference type="EMBL" id="VDP55952.1"/>
    </source>
</evidence>
<keyword evidence="3" id="KW-1185">Reference proteome</keyword>
<protein>
    <submittedName>
        <fullName evidence="2 4">Uncharacterized protein</fullName>
    </submittedName>
</protein>
<accession>A0A183KGY7</accession>
<dbReference type="Proteomes" id="UP000279833">
    <property type="component" value="Unassembled WGS sequence"/>
</dbReference>
<feature type="compositionally biased region" description="Basic and acidic residues" evidence="1">
    <location>
        <begin position="68"/>
        <end position="77"/>
    </location>
</feature>
<dbReference type="WBParaSite" id="SCUD_0001428901-mRNA-1">
    <property type="protein sequence ID" value="SCUD_0001428901-mRNA-1"/>
    <property type="gene ID" value="SCUD_0001428901"/>
</dbReference>
<reference evidence="4" key="1">
    <citation type="submission" date="2016-06" db="UniProtKB">
        <authorList>
            <consortium name="WormBaseParasite"/>
        </authorList>
    </citation>
    <scope>IDENTIFICATION</scope>
</reference>
<name>A0A183KGY7_9TREM</name>
<evidence type="ECO:0000313" key="3">
    <source>
        <dbReference type="Proteomes" id="UP000279833"/>
    </source>
</evidence>
<feature type="region of interest" description="Disordered" evidence="1">
    <location>
        <begin position="58"/>
        <end position="77"/>
    </location>
</feature>
<evidence type="ECO:0000313" key="4">
    <source>
        <dbReference type="WBParaSite" id="SCUD_0001428901-mRNA-1"/>
    </source>
</evidence>
<evidence type="ECO:0000256" key="1">
    <source>
        <dbReference type="SAM" id="MobiDB-lite"/>
    </source>
</evidence>
<gene>
    <name evidence="2" type="ORF">SCUD_LOCUS14287</name>
</gene>
<sequence>MFAVLIEEIRMAIRKIKSGKEKGPNNISAEALMSDTKATASMLNVLFMKTREEEQVPIGLGRRIPNQDTKERRSEQM</sequence>
<dbReference type="AlphaFoldDB" id="A0A183KGY7"/>
<proteinExistence type="predicted"/>
<organism evidence="4">
    <name type="scientific">Schistosoma curassoni</name>
    <dbReference type="NCBI Taxonomy" id="6186"/>
    <lineage>
        <taxon>Eukaryota</taxon>
        <taxon>Metazoa</taxon>
        <taxon>Spiralia</taxon>
        <taxon>Lophotrochozoa</taxon>
        <taxon>Platyhelminthes</taxon>
        <taxon>Trematoda</taxon>
        <taxon>Digenea</taxon>
        <taxon>Strigeidida</taxon>
        <taxon>Schistosomatoidea</taxon>
        <taxon>Schistosomatidae</taxon>
        <taxon>Schistosoma</taxon>
    </lineage>
</organism>